<sequence length="392" mass="42195">MQRIFNSDDRSKSPESVESSEGNKSQTASIKSKLKGFLNAFRSKNDKTINNKNSSGFSFGSSEERELSRATLAKSRSRSRSAAGRPMHSKATSVGSALGGTRGKSQSQSRANTLTNAHSISVDLVGLAHVNSLAGDIVYAEPMPILANNISNTLFASAIDATDAELIGNEARLRANLRSIQRDFENIAETQRLRLNENREVTFPIPTISAETSNNAPTANNSINNSNNNNAINANIGLGLGLRTGGGRKSLVTTSTESPLNHHHSQSQHHLKNHASFPNAHGTQSLRSVRSIHSLNTPNADLEYSFLLSQHHPILPSTRLTTGDSISILTAPNSTLYNQNLLVISRKVVEDAEKSALAVNLGDGYPDMSSLVVGESGRLLLPSEIKKLNNKN</sequence>
<protein>
    <submittedName>
        <fullName evidence="2">Uncharacterized protein</fullName>
    </submittedName>
</protein>
<evidence type="ECO:0000313" key="2">
    <source>
        <dbReference type="EMBL" id="KAJ3098609.1"/>
    </source>
</evidence>
<comment type="caution">
    <text evidence="2">The sequence shown here is derived from an EMBL/GenBank/DDBJ whole genome shotgun (WGS) entry which is preliminary data.</text>
</comment>
<feature type="region of interest" description="Disordered" evidence="1">
    <location>
        <begin position="1"/>
        <end position="30"/>
    </location>
</feature>
<evidence type="ECO:0000256" key="1">
    <source>
        <dbReference type="SAM" id="MobiDB-lite"/>
    </source>
</evidence>
<keyword evidence="3" id="KW-1185">Reference proteome</keyword>
<name>A0AAD5X8D1_9FUNG</name>
<dbReference type="AlphaFoldDB" id="A0AAD5X8D1"/>
<feature type="compositionally biased region" description="Polar residues" evidence="1">
    <location>
        <begin position="16"/>
        <end position="30"/>
    </location>
</feature>
<accession>A0AAD5X8D1</accession>
<feature type="compositionally biased region" description="Polar residues" evidence="1">
    <location>
        <begin position="103"/>
        <end position="112"/>
    </location>
</feature>
<feature type="compositionally biased region" description="Basic and acidic residues" evidence="1">
    <location>
        <begin position="1"/>
        <end position="15"/>
    </location>
</feature>
<feature type="region of interest" description="Disordered" evidence="1">
    <location>
        <begin position="42"/>
        <end position="112"/>
    </location>
</feature>
<organism evidence="2 3">
    <name type="scientific">Physocladia obscura</name>
    <dbReference type="NCBI Taxonomy" id="109957"/>
    <lineage>
        <taxon>Eukaryota</taxon>
        <taxon>Fungi</taxon>
        <taxon>Fungi incertae sedis</taxon>
        <taxon>Chytridiomycota</taxon>
        <taxon>Chytridiomycota incertae sedis</taxon>
        <taxon>Chytridiomycetes</taxon>
        <taxon>Chytridiales</taxon>
        <taxon>Chytriomycetaceae</taxon>
        <taxon>Physocladia</taxon>
    </lineage>
</organism>
<feature type="region of interest" description="Disordered" evidence="1">
    <location>
        <begin position="250"/>
        <end position="283"/>
    </location>
</feature>
<proteinExistence type="predicted"/>
<dbReference type="EMBL" id="JADGJH010002407">
    <property type="protein sequence ID" value="KAJ3098609.1"/>
    <property type="molecule type" value="Genomic_DNA"/>
</dbReference>
<reference evidence="2" key="1">
    <citation type="submission" date="2020-05" db="EMBL/GenBank/DDBJ databases">
        <title>Phylogenomic resolution of chytrid fungi.</title>
        <authorList>
            <person name="Stajich J.E."/>
            <person name="Amses K."/>
            <person name="Simmons R."/>
            <person name="Seto K."/>
            <person name="Myers J."/>
            <person name="Bonds A."/>
            <person name="Quandt C.A."/>
            <person name="Barry K."/>
            <person name="Liu P."/>
            <person name="Grigoriev I."/>
            <person name="Longcore J.E."/>
            <person name="James T.Y."/>
        </authorList>
    </citation>
    <scope>NUCLEOTIDE SEQUENCE</scope>
    <source>
        <strain evidence="2">JEL0513</strain>
    </source>
</reference>
<feature type="compositionally biased region" description="Basic residues" evidence="1">
    <location>
        <begin position="261"/>
        <end position="273"/>
    </location>
</feature>
<dbReference type="Proteomes" id="UP001211907">
    <property type="component" value="Unassembled WGS sequence"/>
</dbReference>
<evidence type="ECO:0000313" key="3">
    <source>
        <dbReference type="Proteomes" id="UP001211907"/>
    </source>
</evidence>
<gene>
    <name evidence="2" type="ORF">HK100_005070</name>
</gene>
<feature type="compositionally biased region" description="Low complexity" evidence="1">
    <location>
        <begin position="69"/>
        <end position="85"/>
    </location>
</feature>